<comment type="caution">
    <text evidence="2">The sequence shown here is derived from an EMBL/GenBank/DDBJ whole genome shotgun (WGS) entry which is preliminary data.</text>
</comment>
<keyword evidence="1" id="KW-1133">Transmembrane helix</keyword>
<dbReference type="PATRIC" id="fig|1459.3.peg.338"/>
<reference evidence="3" key="1">
    <citation type="submission" date="2015-07" db="EMBL/GenBank/DDBJ databases">
        <title>Fjat-10036 dsm4.</title>
        <authorList>
            <person name="Liu B."/>
            <person name="Wang J."/>
            <person name="Zhu Y."/>
            <person name="Liu G."/>
            <person name="Chen Q."/>
            <person name="Chen Z."/>
            <person name="Lan J."/>
            <person name="Che J."/>
            <person name="Ge C."/>
            <person name="Shi H."/>
            <person name="Pan Z."/>
            <person name="Liu X."/>
        </authorList>
    </citation>
    <scope>NUCLEOTIDE SEQUENCE [LARGE SCALE GENOMIC DNA]</scope>
    <source>
        <strain evidence="3">DSM 4</strain>
    </source>
</reference>
<evidence type="ECO:0000256" key="1">
    <source>
        <dbReference type="SAM" id="Phobius"/>
    </source>
</evidence>
<dbReference type="EMBL" id="LGUF01000007">
    <property type="protein sequence ID" value="KON85653.1"/>
    <property type="molecule type" value="Genomic_DNA"/>
</dbReference>
<keyword evidence="3" id="KW-1185">Reference proteome</keyword>
<feature type="transmembrane region" description="Helical" evidence="1">
    <location>
        <begin position="15"/>
        <end position="38"/>
    </location>
</feature>
<evidence type="ECO:0000313" key="2">
    <source>
        <dbReference type="EMBL" id="KON85653.1"/>
    </source>
</evidence>
<dbReference type="RefSeq" id="WP_053433048.1">
    <property type="nucleotide sequence ID" value="NZ_LGUF01000007.1"/>
</dbReference>
<proteinExistence type="predicted"/>
<keyword evidence="1" id="KW-0812">Transmembrane</keyword>
<name>A0A0M0G7B3_SPOGL</name>
<evidence type="ECO:0000313" key="3">
    <source>
        <dbReference type="Proteomes" id="UP000037109"/>
    </source>
</evidence>
<keyword evidence="1" id="KW-0472">Membrane</keyword>
<gene>
    <name evidence="2" type="ORF">AF332_01525</name>
</gene>
<organism evidence="2 3">
    <name type="scientific">Sporosarcina globispora</name>
    <name type="common">Bacillus globisporus</name>
    <dbReference type="NCBI Taxonomy" id="1459"/>
    <lineage>
        <taxon>Bacteria</taxon>
        <taxon>Bacillati</taxon>
        <taxon>Bacillota</taxon>
        <taxon>Bacilli</taxon>
        <taxon>Bacillales</taxon>
        <taxon>Caryophanaceae</taxon>
        <taxon>Sporosarcina</taxon>
    </lineage>
</organism>
<dbReference type="AlphaFoldDB" id="A0A0M0G7B3"/>
<protein>
    <submittedName>
        <fullName evidence="2">Uncharacterized protein</fullName>
    </submittedName>
</protein>
<accession>A0A0M0G7B3</accession>
<sequence length="66" mass="7555">MYRYRGPYQPQDQRFFGFFGLPFLGGLAGGLLGTALFYPRPYYWYPPPPPPYYPGPCCGPGFGYPY</sequence>
<dbReference type="Proteomes" id="UP000037109">
    <property type="component" value="Unassembled WGS sequence"/>
</dbReference>